<name>A0A1X7MWW3_9EURY</name>
<keyword evidence="1" id="KW-1133">Transmembrane helix</keyword>
<sequence length="78" mass="8761">MMYGNMMYGTGFSVWGIILNLLLILLVVGAVVVLLTRSGAINCESQKTADIERLNRLESEVKDTKKMVEEIKDKLDEI</sequence>
<evidence type="ECO:0000256" key="1">
    <source>
        <dbReference type="SAM" id="Phobius"/>
    </source>
</evidence>
<evidence type="ECO:0000313" key="2">
    <source>
        <dbReference type="EMBL" id="SMH29218.1"/>
    </source>
</evidence>
<keyword evidence="1" id="KW-0472">Membrane</keyword>
<accession>A0A1X7MWW3</accession>
<dbReference type="AlphaFoldDB" id="A0A1X7MWW3"/>
<keyword evidence="1" id="KW-0812">Transmembrane</keyword>
<feature type="transmembrane region" description="Helical" evidence="1">
    <location>
        <begin position="12"/>
        <end position="35"/>
    </location>
</feature>
<protein>
    <submittedName>
        <fullName evidence="2">Uncharacterized protein</fullName>
    </submittedName>
</protein>
<gene>
    <name evidence="2" type="ORF">SAMN06264941_0162</name>
</gene>
<reference evidence="3" key="1">
    <citation type="submission" date="2017-04" db="EMBL/GenBank/DDBJ databases">
        <authorList>
            <person name="Varghese N."/>
            <person name="Submissions S."/>
        </authorList>
    </citation>
    <scope>NUCLEOTIDE SEQUENCE [LARGE SCALE GENOMIC DNA]</scope>
    <source>
        <strain evidence="3">FDF-1</strain>
    </source>
</reference>
<dbReference type="RefSeq" id="WP_225419921.1">
    <property type="nucleotide sequence ID" value="NZ_FXBN01000001.1"/>
</dbReference>
<keyword evidence="3" id="KW-1185">Reference proteome</keyword>
<organism evidence="2 3">
    <name type="scientific">Methanohalophilus portucalensis FDF-1</name>
    <dbReference type="NCBI Taxonomy" id="523843"/>
    <lineage>
        <taxon>Archaea</taxon>
        <taxon>Methanobacteriati</taxon>
        <taxon>Methanobacteriota</taxon>
        <taxon>Stenosarchaea group</taxon>
        <taxon>Methanomicrobia</taxon>
        <taxon>Methanosarcinales</taxon>
        <taxon>Methanosarcinaceae</taxon>
        <taxon>Methanohalophilus</taxon>
    </lineage>
</organism>
<dbReference type="EMBL" id="FXBN01000001">
    <property type="protein sequence ID" value="SMH29218.1"/>
    <property type="molecule type" value="Genomic_DNA"/>
</dbReference>
<proteinExistence type="predicted"/>
<dbReference type="Proteomes" id="UP000193969">
    <property type="component" value="Unassembled WGS sequence"/>
</dbReference>
<evidence type="ECO:0000313" key="3">
    <source>
        <dbReference type="Proteomes" id="UP000193969"/>
    </source>
</evidence>